<reference evidence="2 3" key="1">
    <citation type="submission" date="2017-08" db="EMBL/GenBank/DDBJ databases">
        <title>Infants hospitalized years apart are colonized by the same room-sourced microbial strains.</title>
        <authorList>
            <person name="Brooks B."/>
            <person name="Olm M.R."/>
            <person name="Firek B.A."/>
            <person name="Baker R."/>
            <person name="Thomas B.C."/>
            <person name="Morowitz M.J."/>
            <person name="Banfield J.F."/>
        </authorList>
    </citation>
    <scope>NUCLEOTIDE SEQUENCE [LARGE SCALE GENOMIC DNA]</scope>
    <source>
        <strain evidence="2">S2_003_000_R2_14</strain>
    </source>
</reference>
<sequence length="401" mass="45063">MKRALCVVSLLCASSAFAMETQVLPQGAWMLDLSYWRSSIDKQWGGNRQALPLIEENRRYEPGAGLQGILAPRPKAEFDFLFIQLMYGITDRLSAAVYIPLVLRSHVSTNIQWTPGDYQSPLGRSYSEDDFWAWAGTLGQPRVPADWEGGFQMSDMILGARYLLPEFEWMKEHHFRWSGTLQVALPTGSNFDPEAAVSVGTNLWELHAAGDVEVHLSADKQFFVDEYGVPKLNIGADVFYSFFRPRQYKAGRGLQNPLLNNNAPYIGDTYIVDGGDWIGGTVSVDIAPFMGPTLPSIVSGHDLKKANALPPIFTLTLSYTRVQTFQSDWQSQSALWDYDREKYWQPGEKNILKATANVSLMRVGLPLQIYARYQAGDIIPGRYTRPANIFTAGVRVIAKFW</sequence>
<evidence type="ECO:0000313" key="2">
    <source>
        <dbReference type="EMBL" id="PZR11880.1"/>
    </source>
</evidence>
<dbReference type="Proteomes" id="UP000249061">
    <property type="component" value="Unassembled WGS sequence"/>
</dbReference>
<gene>
    <name evidence="2" type="ORF">DI536_16225</name>
</gene>
<feature type="chain" id="PRO_5015989908" evidence="1">
    <location>
        <begin position="19"/>
        <end position="401"/>
    </location>
</feature>
<protein>
    <submittedName>
        <fullName evidence="2">Uncharacterized protein</fullName>
    </submittedName>
</protein>
<proteinExistence type="predicted"/>
<comment type="caution">
    <text evidence="2">The sequence shown here is derived from an EMBL/GenBank/DDBJ whole genome shotgun (WGS) entry which is preliminary data.</text>
</comment>
<feature type="signal peptide" evidence="1">
    <location>
        <begin position="1"/>
        <end position="18"/>
    </location>
</feature>
<dbReference type="AlphaFoldDB" id="A0A2W5T8N6"/>
<organism evidence="2 3">
    <name type="scientific">Archangium gephyra</name>
    <dbReference type="NCBI Taxonomy" id="48"/>
    <lineage>
        <taxon>Bacteria</taxon>
        <taxon>Pseudomonadati</taxon>
        <taxon>Myxococcota</taxon>
        <taxon>Myxococcia</taxon>
        <taxon>Myxococcales</taxon>
        <taxon>Cystobacterineae</taxon>
        <taxon>Archangiaceae</taxon>
        <taxon>Archangium</taxon>
    </lineage>
</organism>
<evidence type="ECO:0000313" key="3">
    <source>
        <dbReference type="Proteomes" id="UP000249061"/>
    </source>
</evidence>
<keyword evidence="1" id="KW-0732">Signal</keyword>
<dbReference type="EMBL" id="QFQP01000013">
    <property type="protein sequence ID" value="PZR11880.1"/>
    <property type="molecule type" value="Genomic_DNA"/>
</dbReference>
<evidence type="ECO:0000256" key="1">
    <source>
        <dbReference type="SAM" id="SignalP"/>
    </source>
</evidence>
<name>A0A2W5T8N6_9BACT</name>
<accession>A0A2W5T8N6</accession>